<keyword evidence="1" id="KW-0472">Membrane</keyword>
<feature type="transmembrane region" description="Helical" evidence="1">
    <location>
        <begin position="109"/>
        <end position="127"/>
    </location>
</feature>
<name>A0A387B8Q8_9MICO</name>
<keyword evidence="3" id="KW-1185">Reference proteome</keyword>
<keyword evidence="1" id="KW-1133">Transmembrane helix</keyword>
<dbReference type="RefSeq" id="WP_120762558.1">
    <property type="nucleotide sequence ID" value="NZ_CP032630.1"/>
</dbReference>
<dbReference type="KEGG" id="lyd:D7I47_08060"/>
<sequence>MSEASPDTPPPRRPVAVTLAVIVVYLGAILSVVLGVIVLLARYETDDDAERLVVSLLGIGIALFGLLGVSVASGLARGSRLSQWLLTLFAVSQLVLQGIAVTVDRAVDVVTAVAIGLEVLLLVALWLPTSRRYMRRSVPAT</sequence>
<feature type="transmembrane region" description="Helical" evidence="1">
    <location>
        <begin position="84"/>
        <end position="103"/>
    </location>
</feature>
<reference evidence="3" key="1">
    <citation type="submission" date="2018-09" db="EMBL/GenBank/DDBJ databases">
        <title>Genome sequencing of strain 2DFWR-13.</title>
        <authorList>
            <person name="Heo J."/>
            <person name="Kim S.-J."/>
            <person name="Kwon S.-W."/>
        </authorList>
    </citation>
    <scope>NUCLEOTIDE SEQUENCE [LARGE SCALE GENOMIC DNA]</scope>
    <source>
        <strain evidence="3">2DFWR-13</strain>
    </source>
</reference>
<feature type="transmembrane region" description="Helical" evidence="1">
    <location>
        <begin position="15"/>
        <end position="40"/>
    </location>
</feature>
<evidence type="ECO:0000256" key="1">
    <source>
        <dbReference type="SAM" id="Phobius"/>
    </source>
</evidence>
<gene>
    <name evidence="2" type="ORF">D7I47_08060</name>
</gene>
<evidence type="ECO:0000313" key="2">
    <source>
        <dbReference type="EMBL" id="AYF98211.1"/>
    </source>
</evidence>
<dbReference type="EMBL" id="CP032630">
    <property type="protein sequence ID" value="AYF98211.1"/>
    <property type="molecule type" value="Genomic_DNA"/>
</dbReference>
<proteinExistence type="predicted"/>
<evidence type="ECO:0000313" key="3">
    <source>
        <dbReference type="Proteomes" id="UP000278886"/>
    </source>
</evidence>
<dbReference type="Proteomes" id="UP000278886">
    <property type="component" value="Chromosome"/>
</dbReference>
<dbReference type="OrthoDB" id="5074812at2"/>
<accession>A0A387B8Q8</accession>
<organism evidence="2 3">
    <name type="scientific">Protaetiibacter intestinalis</name>
    <dbReference type="NCBI Taxonomy" id="2419774"/>
    <lineage>
        <taxon>Bacteria</taxon>
        <taxon>Bacillati</taxon>
        <taxon>Actinomycetota</taxon>
        <taxon>Actinomycetes</taxon>
        <taxon>Micrococcales</taxon>
        <taxon>Microbacteriaceae</taxon>
        <taxon>Protaetiibacter</taxon>
    </lineage>
</organism>
<feature type="transmembrane region" description="Helical" evidence="1">
    <location>
        <begin position="52"/>
        <end position="72"/>
    </location>
</feature>
<keyword evidence="1" id="KW-0812">Transmembrane</keyword>
<dbReference type="AlphaFoldDB" id="A0A387B8Q8"/>
<protein>
    <submittedName>
        <fullName evidence="2">Uncharacterized protein</fullName>
    </submittedName>
</protein>